<comment type="caution">
    <text evidence="2">The sequence shown here is derived from an EMBL/GenBank/DDBJ whole genome shotgun (WGS) entry which is preliminary data.</text>
</comment>
<dbReference type="InterPro" id="IPR024705">
    <property type="entry name" value="Ssp411"/>
</dbReference>
<proteinExistence type="predicted"/>
<dbReference type="Pfam" id="PF03190">
    <property type="entry name" value="Thioredox_DsbH"/>
    <property type="match status" value="1"/>
</dbReference>
<evidence type="ECO:0000313" key="2">
    <source>
        <dbReference type="EMBL" id="MFC4231897.1"/>
    </source>
</evidence>
<organism evidence="2 3">
    <name type="scientific">Parasediminibacterium paludis</name>
    <dbReference type="NCBI Taxonomy" id="908966"/>
    <lineage>
        <taxon>Bacteria</taxon>
        <taxon>Pseudomonadati</taxon>
        <taxon>Bacteroidota</taxon>
        <taxon>Chitinophagia</taxon>
        <taxon>Chitinophagales</taxon>
        <taxon>Chitinophagaceae</taxon>
        <taxon>Parasediminibacterium</taxon>
    </lineage>
</organism>
<dbReference type="InterPro" id="IPR008928">
    <property type="entry name" value="6-hairpin_glycosidase_sf"/>
</dbReference>
<dbReference type="Proteomes" id="UP001595906">
    <property type="component" value="Unassembled WGS sequence"/>
</dbReference>
<dbReference type="PANTHER" id="PTHR42899:SF1">
    <property type="entry name" value="SPERMATOGENESIS-ASSOCIATED PROTEIN 20"/>
    <property type="match status" value="1"/>
</dbReference>
<dbReference type="PANTHER" id="PTHR42899">
    <property type="entry name" value="SPERMATOGENESIS-ASSOCIATED PROTEIN 20"/>
    <property type="match status" value="1"/>
</dbReference>
<keyword evidence="3" id="KW-1185">Reference proteome</keyword>
<dbReference type="SUPFAM" id="SSF48208">
    <property type="entry name" value="Six-hairpin glycosidases"/>
    <property type="match status" value="1"/>
</dbReference>
<dbReference type="EMBL" id="JBHSDC010000012">
    <property type="protein sequence ID" value="MFC4231897.1"/>
    <property type="molecule type" value="Genomic_DNA"/>
</dbReference>
<dbReference type="SUPFAM" id="SSF52833">
    <property type="entry name" value="Thioredoxin-like"/>
    <property type="match status" value="1"/>
</dbReference>
<evidence type="ECO:0000259" key="1">
    <source>
        <dbReference type="Pfam" id="PF03190"/>
    </source>
</evidence>
<sequence>MAHQHTNQLIHETSPYLLQHAHNPVNWMPWGDIALQKAKDENKPILVSIGYAACHWCHVMERESFEDEGTAQIMNDYFINIKIDREERPDLDHIYMDAVQALTGSGGWPLNVFLMPDCKPFYGGTYFPPVRAYNRMSWKETLHAINQSFQEKKHEIEAQADNLMNHLLNANTFGIGKVGEAEKPSIFTQENLALIADNILKQADTEWGGFGNAPKFPQTFSIQYLLRHYHFTKDEAALQQALLSLDKMINGGIYDQLGGGFARYSTDNRWLAPHFEKMLYDNALLVGVMAEAFQLTNNKLYAEVIEQTIGFIEREMLDISGGFYSALDADSEGVEGKFYTWSKEEVDALLGNNSALYCEYYNITAEGNWEHTNILWVQEPLQDFAENKAIEAQDLKAIIERCNAILFAQRSKRIRPQLDDKILLGWNALTITALCKAYAATGVEHYKRLAMNNYQFLVQAFTANDGSLYHTFKNGQAKIPAFLDDYAYFIQACIHLQEVTSESIYLTKAKDIAEYVVENFVEADTGFFYYTHQHQQDVIVRKKEVYDGAVPSGNAIMANNLLYLGIMFNKPNWREHAIDVVQNLGTAIIRYPTSFGVWASLVQMETNGLKEIVATGSNVEKYVKPLLQVFLPNKILQTAVFFETGFPLLEGKEFSRETVFYVCENYTCKEPVDNFINFLSKL</sequence>
<accession>A0ABV8PV90</accession>
<name>A0ABV8PV90_9BACT</name>
<feature type="domain" description="Spermatogenesis-associated protein 20-like TRX" evidence="1">
    <location>
        <begin position="6"/>
        <end position="167"/>
    </location>
</feature>
<dbReference type="InterPro" id="IPR036249">
    <property type="entry name" value="Thioredoxin-like_sf"/>
</dbReference>
<gene>
    <name evidence="2" type="ORF">ACFOW1_08340</name>
</gene>
<dbReference type="RefSeq" id="WP_379013531.1">
    <property type="nucleotide sequence ID" value="NZ_JBHSDC010000012.1"/>
</dbReference>
<dbReference type="Gene3D" id="1.50.10.20">
    <property type="match status" value="2"/>
</dbReference>
<protein>
    <submittedName>
        <fullName evidence="2">Thioredoxin domain-containing protein</fullName>
    </submittedName>
</protein>
<evidence type="ECO:0000313" key="3">
    <source>
        <dbReference type="Proteomes" id="UP001595906"/>
    </source>
</evidence>
<dbReference type="PIRSF" id="PIRSF006402">
    <property type="entry name" value="UCP006402_thioredoxin"/>
    <property type="match status" value="1"/>
</dbReference>
<dbReference type="InterPro" id="IPR004879">
    <property type="entry name" value="Ssp411-like_TRX"/>
</dbReference>
<dbReference type="Gene3D" id="3.40.30.10">
    <property type="entry name" value="Glutaredoxin"/>
    <property type="match status" value="1"/>
</dbReference>
<dbReference type="CDD" id="cd02955">
    <property type="entry name" value="SSP411"/>
    <property type="match status" value="1"/>
</dbReference>
<reference evidence="3" key="1">
    <citation type="journal article" date="2019" name="Int. J. Syst. Evol. Microbiol.">
        <title>The Global Catalogue of Microorganisms (GCM) 10K type strain sequencing project: providing services to taxonomists for standard genome sequencing and annotation.</title>
        <authorList>
            <consortium name="The Broad Institute Genomics Platform"/>
            <consortium name="The Broad Institute Genome Sequencing Center for Infectious Disease"/>
            <person name="Wu L."/>
            <person name="Ma J."/>
        </authorList>
    </citation>
    <scope>NUCLEOTIDE SEQUENCE [LARGE SCALE GENOMIC DNA]</scope>
    <source>
        <strain evidence="3">CECT 8010</strain>
    </source>
</reference>